<dbReference type="AlphaFoldDB" id="E2A9K6"/>
<evidence type="ECO:0000313" key="2">
    <source>
        <dbReference type="EMBL" id="EFN69896.1"/>
    </source>
</evidence>
<dbReference type="Proteomes" id="UP000000311">
    <property type="component" value="Unassembled WGS sequence"/>
</dbReference>
<sequence length="153" mass="17052">MHFGCSCEFVRASNARMHEYELFMRCDVGGGQSSGVESETARATRPTAGRNGGMISFTLTLALTLPAELEAKLSFARAKDRQRASPPQVQPERNSSWRRLLDQGRGTTRVPEDTRCWEEAWNPLLGARTFFLSHDMARGMSSNEGEVKGKQVK</sequence>
<name>E2A9K6_CAMFO</name>
<feature type="compositionally biased region" description="Polar residues" evidence="1">
    <location>
        <begin position="85"/>
        <end position="94"/>
    </location>
</feature>
<feature type="region of interest" description="Disordered" evidence="1">
    <location>
        <begin position="76"/>
        <end position="111"/>
    </location>
</feature>
<organism evidence="3">
    <name type="scientific">Camponotus floridanus</name>
    <name type="common">Florida carpenter ant</name>
    <dbReference type="NCBI Taxonomy" id="104421"/>
    <lineage>
        <taxon>Eukaryota</taxon>
        <taxon>Metazoa</taxon>
        <taxon>Ecdysozoa</taxon>
        <taxon>Arthropoda</taxon>
        <taxon>Hexapoda</taxon>
        <taxon>Insecta</taxon>
        <taxon>Pterygota</taxon>
        <taxon>Neoptera</taxon>
        <taxon>Endopterygota</taxon>
        <taxon>Hymenoptera</taxon>
        <taxon>Apocrita</taxon>
        <taxon>Aculeata</taxon>
        <taxon>Formicoidea</taxon>
        <taxon>Formicidae</taxon>
        <taxon>Formicinae</taxon>
        <taxon>Camponotus</taxon>
    </lineage>
</organism>
<gene>
    <name evidence="2" type="ORF">EAG_10858</name>
</gene>
<evidence type="ECO:0000256" key="1">
    <source>
        <dbReference type="SAM" id="MobiDB-lite"/>
    </source>
</evidence>
<proteinExistence type="predicted"/>
<dbReference type="EMBL" id="GL437917">
    <property type="protein sequence ID" value="EFN69896.1"/>
    <property type="molecule type" value="Genomic_DNA"/>
</dbReference>
<keyword evidence="3" id="KW-1185">Reference proteome</keyword>
<evidence type="ECO:0000313" key="3">
    <source>
        <dbReference type="Proteomes" id="UP000000311"/>
    </source>
</evidence>
<accession>E2A9K6</accession>
<dbReference type="InParanoid" id="E2A9K6"/>
<reference evidence="2 3" key="1">
    <citation type="journal article" date="2010" name="Science">
        <title>Genomic comparison of the ants Camponotus floridanus and Harpegnathos saltator.</title>
        <authorList>
            <person name="Bonasio R."/>
            <person name="Zhang G."/>
            <person name="Ye C."/>
            <person name="Mutti N.S."/>
            <person name="Fang X."/>
            <person name="Qin N."/>
            <person name="Donahue G."/>
            <person name="Yang P."/>
            <person name="Li Q."/>
            <person name="Li C."/>
            <person name="Zhang P."/>
            <person name="Huang Z."/>
            <person name="Berger S.L."/>
            <person name="Reinberg D."/>
            <person name="Wang J."/>
            <person name="Liebig J."/>
        </authorList>
    </citation>
    <scope>NUCLEOTIDE SEQUENCE [LARGE SCALE GENOMIC DNA]</scope>
    <source>
        <strain evidence="3">C129</strain>
    </source>
</reference>
<protein>
    <submittedName>
        <fullName evidence="2">Uncharacterized protein</fullName>
    </submittedName>
</protein>